<gene>
    <name evidence="3" type="ORF">GCM10010393_17860</name>
</gene>
<dbReference type="RefSeq" id="WP_344358637.1">
    <property type="nucleotide sequence ID" value="NZ_BAAASR010000009.1"/>
</dbReference>
<dbReference type="Proteomes" id="UP001499942">
    <property type="component" value="Unassembled WGS sequence"/>
</dbReference>
<dbReference type="Pfam" id="PF13466">
    <property type="entry name" value="STAS_2"/>
    <property type="match status" value="1"/>
</dbReference>
<feature type="region of interest" description="Disordered" evidence="1">
    <location>
        <begin position="121"/>
        <end position="148"/>
    </location>
</feature>
<evidence type="ECO:0000259" key="2">
    <source>
        <dbReference type="PROSITE" id="PS50801"/>
    </source>
</evidence>
<evidence type="ECO:0000256" key="1">
    <source>
        <dbReference type="SAM" id="MobiDB-lite"/>
    </source>
</evidence>
<dbReference type="EMBL" id="BAAASR010000009">
    <property type="protein sequence ID" value="GAA2487093.1"/>
    <property type="molecule type" value="Genomic_DNA"/>
</dbReference>
<feature type="compositionally biased region" description="Polar residues" evidence="1">
    <location>
        <begin position="138"/>
        <end position="148"/>
    </location>
</feature>
<feature type="compositionally biased region" description="Pro residues" evidence="1">
    <location>
        <begin position="122"/>
        <end position="132"/>
    </location>
</feature>
<accession>A0ABP5YWQ7</accession>
<feature type="compositionally biased region" description="Gly residues" evidence="1">
    <location>
        <begin position="32"/>
        <end position="60"/>
    </location>
</feature>
<feature type="domain" description="STAS" evidence="2">
    <location>
        <begin position="1"/>
        <end position="120"/>
    </location>
</feature>
<organism evidence="3 4">
    <name type="scientific">Streptomyces gobitricini</name>
    <dbReference type="NCBI Taxonomy" id="68211"/>
    <lineage>
        <taxon>Bacteria</taxon>
        <taxon>Bacillati</taxon>
        <taxon>Actinomycetota</taxon>
        <taxon>Actinomycetes</taxon>
        <taxon>Kitasatosporales</taxon>
        <taxon>Streptomycetaceae</taxon>
        <taxon>Streptomyces</taxon>
    </lineage>
</organism>
<evidence type="ECO:0000313" key="3">
    <source>
        <dbReference type="EMBL" id="GAA2487093.1"/>
    </source>
</evidence>
<keyword evidence="4" id="KW-1185">Reference proteome</keyword>
<proteinExistence type="predicted"/>
<dbReference type="InterPro" id="IPR058548">
    <property type="entry name" value="MlaB-like_STAS"/>
</dbReference>
<reference evidence="4" key="1">
    <citation type="journal article" date="2019" name="Int. J. Syst. Evol. Microbiol.">
        <title>The Global Catalogue of Microorganisms (GCM) 10K type strain sequencing project: providing services to taxonomists for standard genome sequencing and annotation.</title>
        <authorList>
            <consortium name="The Broad Institute Genomics Platform"/>
            <consortium name="The Broad Institute Genome Sequencing Center for Infectious Disease"/>
            <person name="Wu L."/>
            <person name="Ma J."/>
        </authorList>
    </citation>
    <scope>NUCLEOTIDE SEQUENCE [LARGE SCALE GENOMIC DNA]</scope>
    <source>
        <strain evidence="4">JCM 5062</strain>
    </source>
</reference>
<dbReference type="InterPro" id="IPR002645">
    <property type="entry name" value="STAS_dom"/>
</dbReference>
<sequence>MDTTDPKVFRVVGLVEPADVPRLCEELTELLGGSGGGSGGEDADGGTGGRSADGTPGRGATGTAHVVCDVGGVARPGLTAVDALARLRLTAGRLGHRMAVQGAGPELRMLLELVGLADLLLTPPPPPPPPAAPGDRTAGTSASRPGRT</sequence>
<evidence type="ECO:0000313" key="4">
    <source>
        <dbReference type="Proteomes" id="UP001499942"/>
    </source>
</evidence>
<dbReference type="Gene3D" id="3.30.750.24">
    <property type="entry name" value="STAS domain"/>
    <property type="match status" value="1"/>
</dbReference>
<dbReference type="SUPFAM" id="SSF52091">
    <property type="entry name" value="SpoIIaa-like"/>
    <property type="match status" value="1"/>
</dbReference>
<comment type="caution">
    <text evidence="3">The sequence shown here is derived from an EMBL/GenBank/DDBJ whole genome shotgun (WGS) entry which is preliminary data.</text>
</comment>
<feature type="region of interest" description="Disordered" evidence="1">
    <location>
        <begin position="31"/>
        <end position="62"/>
    </location>
</feature>
<protein>
    <recommendedName>
        <fullName evidence="2">STAS domain-containing protein</fullName>
    </recommendedName>
</protein>
<name>A0ABP5YWQ7_9ACTN</name>
<dbReference type="PROSITE" id="PS50801">
    <property type="entry name" value="STAS"/>
    <property type="match status" value="1"/>
</dbReference>
<dbReference type="InterPro" id="IPR036513">
    <property type="entry name" value="STAS_dom_sf"/>
</dbReference>